<gene>
    <name evidence="1" type="ordered locus">Halhy_0889</name>
</gene>
<evidence type="ECO:0000313" key="2">
    <source>
        <dbReference type="Proteomes" id="UP000008461"/>
    </source>
</evidence>
<dbReference type="AlphaFoldDB" id="F4L6B1"/>
<reference evidence="1 2" key="1">
    <citation type="journal article" date="2011" name="Stand. Genomic Sci.">
        <title>Complete genome sequence of Haliscomenobacter hydrossis type strain (O).</title>
        <authorList>
            <consortium name="US DOE Joint Genome Institute (JGI-PGF)"/>
            <person name="Daligault H."/>
            <person name="Lapidus A."/>
            <person name="Zeytun A."/>
            <person name="Nolan M."/>
            <person name="Lucas S."/>
            <person name="Del Rio T.G."/>
            <person name="Tice H."/>
            <person name="Cheng J.F."/>
            <person name="Tapia R."/>
            <person name="Han C."/>
            <person name="Goodwin L."/>
            <person name="Pitluck S."/>
            <person name="Liolios K."/>
            <person name="Pagani I."/>
            <person name="Ivanova N."/>
            <person name="Huntemann M."/>
            <person name="Mavromatis K."/>
            <person name="Mikhailova N."/>
            <person name="Pati A."/>
            <person name="Chen A."/>
            <person name="Palaniappan K."/>
            <person name="Land M."/>
            <person name="Hauser L."/>
            <person name="Brambilla E.M."/>
            <person name="Rohde M."/>
            <person name="Verbarg S."/>
            <person name="Goker M."/>
            <person name="Bristow J."/>
            <person name="Eisen J.A."/>
            <person name="Markowitz V."/>
            <person name="Hugenholtz P."/>
            <person name="Kyrpides N.C."/>
            <person name="Klenk H.P."/>
            <person name="Woyke T."/>
        </authorList>
    </citation>
    <scope>NUCLEOTIDE SEQUENCE [LARGE SCALE GENOMIC DNA]</scope>
    <source>
        <strain evidence="2">ATCC 27775 / DSM 1100 / LMG 10767 / O</strain>
    </source>
</reference>
<accession>F4L6B1</accession>
<protein>
    <submittedName>
        <fullName evidence="1">Uncharacterized protein</fullName>
    </submittedName>
</protein>
<reference key="2">
    <citation type="submission" date="2011-04" db="EMBL/GenBank/DDBJ databases">
        <title>Complete sequence of chromosome of Haliscomenobacter hydrossis DSM 1100.</title>
        <authorList>
            <consortium name="US DOE Joint Genome Institute (JGI-PGF)"/>
            <person name="Lucas S."/>
            <person name="Han J."/>
            <person name="Lapidus A."/>
            <person name="Bruce D."/>
            <person name="Goodwin L."/>
            <person name="Pitluck S."/>
            <person name="Peters L."/>
            <person name="Kyrpides N."/>
            <person name="Mavromatis K."/>
            <person name="Ivanova N."/>
            <person name="Ovchinnikova G."/>
            <person name="Pagani I."/>
            <person name="Daligault H."/>
            <person name="Detter J.C."/>
            <person name="Han C."/>
            <person name="Land M."/>
            <person name="Hauser L."/>
            <person name="Markowitz V."/>
            <person name="Cheng J.-F."/>
            <person name="Hugenholtz P."/>
            <person name="Woyke T."/>
            <person name="Wu D."/>
            <person name="Verbarg S."/>
            <person name="Frueling A."/>
            <person name="Brambilla E."/>
            <person name="Klenk H.-P."/>
            <person name="Eisen J.A."/>
        </authorList>
    </citation>
    <scope>NUCLEOTIDE SEQUENCE</scope>
    <source>
        <strain>DSM 1100</strain>
    </source>
</reference>
<evidence type="ECO:0000313" key="1">
    <source>
        <dbReference type="EMBL" id="AEE48793.1"/>
    </source>
</evidence>
<dbReference type="HOGENOM" id="CLU_1213433_0_0_10"/>
<sequence length="228" mass="26642">MYKVEYLIVVDKVNTTTVQSLKNLIQSDDEINLTKTQLKVGENSFEYEITKGFIFTGDKSTYFHLKFYCEESSKIEEFSIALRKVRGRLSMINKTHFTLWDDVSMYYSTKAYNKIYHIENLMRKLLTKFMLVNLGMDWTSERIPIDVKSSINFNNKDVNFLNNIDFIKLSDFLFSENYPSHKESVIKKLTQAKDFTSLDINEIKSLLPESNWSKYFASIVECEGAALV</sequence>
<dbReference type="eggNOG" id="COG2445">
    <property type="taxonomic scope" value="Bacteria"/>
</dbReference>
<dbReference type="Proteomes" id="UP000008461">
    <property type="component" value="Chromosome"/>
</dbReference>
<proteinExistence type="predicted"/>
<dbReference type="EMBL" id="CP002691">
    <property type="protein sequence ID" value="AEE48793.1"/>
    <property type="molecule type" value="Genomic_DNA"/>
</dbReference>
<organism evidence="1 2">
    <name type="scientific">Haliscomenobacter hydrossis (strain ATCC 27775 / DSM 1100 / LMG 10767 / O)</name>
    <dbReference type="NCBI Taxonomy" id="760192"/>
    <lineage>
        <taxon>Bacteria</taxon>
        <taxon>Pseudomonadati</taxon>
        <taxon>Bacteroidota</taxon>
        <taxon>Saprospiria</taxon>
        <taxon>Saprospirales</taxon>
        <taxon>Haliscomenobacteraceae</taxon>
        <taxon>Haliscomenobacter</taxon>
    </lineage>
</organism>
<dbReference type="STRING" id="760192.Halhy_0889"/>
<dbReference type="KEGG" id="hhy:Halhy_0889"/>
<name>F4L6B1_HALH1</name>
<keyword evidence="2" id="KW-1185">Reference proteome</keyword>